<dbReference type="InterPro" id="IPR022109">
    <property type="entry name" value="DUF3649"/>
</dbReference>
<evidence type="ECO:0000313" key="2">
    <source>
        <dbReference type="EMBL" id="KAA5609091.1"/>
    </source>
</evidence>
<name>A0A5M6ILE1_9PROT</name>
<proteinExistence type="predicted"/>
<feature type="transmembrane region" description="Helical" evidence="1">
    <location>
        <begin position="14"/>
        <end position="35"/>
    </location>
</feature>
<evidence type="ECO:0000256" key="1">
    <source>
        <dbReference type="SAM" id="Phobius"/>
    </source>
</evidence>
<dbReference type="Pfam" id="PF12365">
    <property type="entry name" value="DUF3649"/>
    <property type="match status" value="1"/>
</dbReference>
<dbReference type="RefSeq" id="WP_150044370.1">
    <property type="nucleotide sequence ID" value="NZ_OW485601.1"/>
</dbReference>
<dbReference type="PROSITE" id="PS51257">
    <property type="entry name" value="PROKAR_LIPOPROTEIN"/>
    <property type="match status" value="1"/>
</dbReference>
<organism evidence="2 3">
    <name type="scientific">Rhodovastum atsumiense</name>
    <dbReference type="NCBI Taxonomy" id="504468"/>
    <lineage>
        <taxon>Bacteria</taxon>
        <taxon>Pseudomonadati</taxon>
        <taxon>Pseudomonadota</taxon>
        <taxon>Alphaproteobacteria</taxon>
        <taxon>Acetobacterales</taxon>
        <taxon>Acetobacteraceae</taxon>
        <taxon>Rhodovastum</taxon>
    </lineage>
</organism>
<sequence length="89" mass="9115">MTLPRRAEILSRCVAAILGGYALAATLAAACAAFLPLPRAEATLAGMLASFAVHAGAVIWVFAAASSWQGWAGLLGLTAPLLLLLLVLR</sequence>
<keyword evidence="1" id="KW-0812">Transmembrane</keyword>
<gene>
    <name evidence="2" type="ORF">F1189_26040</name>
</gene>
<reference evidence="2 3" key="1">
    <citation type="submission" date="2019-09" db="EMBL/GenBank/DDBJ databases">
        <title>Genome sequence of Rhodovastum atsumiense, a diverse member of the Acetobacteraceae family of non-sulfur purple photosynthetic bacteria.</title>
        <authorList>
            <person name="Meyer T."/>
            <person name="Kyndt J."/>
        </authorList>
    </citation>
    <scope>NUCLEOTIDE SEQUENCE [LARGE SCALE GENOMIC DNA]</scope>
    <source>
        <strain evidence="2 3">DSM 21279</strain>
    </source>
</reference>
<evidence type="ECO:0000313" key="3">
    <source>
        <dbReference type="Proteomes" id="UP000325255"/>
    </source>
</evidence>
<keyword evidence="1" id="KW-0472">Membrane</keyword>
<comment type="caution">
    <text evidence="2">The sequence shown here is derived from an EMBL/GenBank/DDBJ whole genome shotgun (WGS) entry which is preliminary data.</text>
</comment>
<protein>
    <submittedName>
        <fullName evidence="2">DUF3649 domain-containing protein</fullName>
    </submittedName>
</protein>
<dbReference type="Proteomes" id="UP000325255">
    <property type="component" value="Unassembled WGS sequence"/>
</dbReference>
<feature type="transmembrane region" description="Helical" evidence="1">
    <location>
        <begin position="42"/>
        <end position="62"/>
    </location>
</feature>
<accession>A0A5M6ILE1</accession>
<dbReference type="EMBL" id="VWPK01000060">
    <property type="protein sequence ID" value="KAA5609091.1"/>
    <property type="molecule type" value="Genomic_DNA"/>
</dbReference>
<keyword evidence="1" id="KW-1133">Transmembrane helix</keyword>
<dbReference type="OrthoDB" id="1684279at2"/>
<keyword evidence="3" id="KW-1185">Reference proteome</keyword>
<dbReference type="AlphaFoldDB" id="A0A5M6ILE1"/>
<feature type="transmembrane region" description="Helical" evidence="1">
    <location>
        <begin position="68"/>
        <end position="88"/>
    </location>
</feature>